<accession>A0A1G1YLS0</accession>
<dbReference type="Proteomes" id="UP000177250">
    <property type="component" value="Unassembled WGS sequence"/>
</dbReference>
<protein>
    <submittedName>
        <fullName evidence="1">Uncharacterized protein</fullName>
    </submittedName>
</protein>
<comment type="caution">
    <text evidence="1">The sequence shown here is derived from an EMBL/GenBank/DDBJ whole genome shotgun (WGS) entry which is preliminary data.</text>
</comment>
<evidence type="ECO:0000313" key="1">
    <source>
        <dbReference type="EMBL" id="OGY53308.1"/>
    </source>
</evidence>
<sequence>MKSRSWVKRYFTGNIGGLLKIRKSLLKQKASSGPWPGGALRHCGRFCRSFAAENHVFSPGGAFSADKFF</sequence>
<dbReference type="AlphaFoldDB" id="A0A1G1YLS0"/>
<dbReference type="EMBL" id="MHIO01000033">
    <property type="protein sequence ID" value="OGY53308.1"/>
    <property type="molecule type" value="Genomic_DNA"/>
</dbReference>
<gene>
    <name evidence="1" type="ORF">A3B15_03210</name>
</gene>
<organism evidence="1 2">
    <name type="scientific">Candidatus Buchananbacteria bacterium RIFCSPLOWO2_01_FULL_45_31</name>
    <dbReference type="NCBI Taxonomy" id="1797545"/>
    <lineage>
        <taxon>Bacteria</taxon>
        <taxon>Candidatus Buchananiibacteriota</taxon>
    </lineage>
</organism>
<name>A0A1G1YLS0_9BACT</name>
<proteinExistence type="predicted"/>
<dbReference type="STRING" id="1797545.A3B15_03210"/>
<evidence type="ECO:0000313" key="2">
    <source>
        <dbReference type="Proteomes" id="UP000177250"/>
    </source>
</evidence>
<reference evidence="1 2" key="1">
    <citation type="journal article" date="2016" name="Nat. Commun.">
        <title>Thousands of microbial genomes shed light on interconnected biogeochemical processes in an aquifer system.</title>
        <authorList>
            <person name="Anantharaman K."/>
            <person name="Brown C.T."/>
            <person name="Hug L.A."/>
            <person name="Sharon I."/>
            <person name="Castelle C.J."/>
            <person name="Probst A.J."/>
            <person name="Thomas B.C."/>
            <person name="Singh A."/>
            <person name="Wilkins M.J."/>
            <person name="Karaoz U."/>
            <person name="Brodie E.L."/>
            <person name="Williams K.H."/>
            <person name="Hubbard S.S."/>
            <person name="Banfield J.F."/>
        </authorList>
    </citation>
    <scope>NUCLEOTIDE SEQUENCE [LARGE SCALE GENOMIC DNA]</scope>
</reference>